<evidence type="ECO:0000313" key="8">
    <source>
        <dbReference type="Proteomes" id="UP000031971"/>
    </source>
</evidence>
<keyword evidence="3" id="KW-0597">Phosphoprotein</keyword>
<dbReference type="InterPro" id="IPR036097">
    <property type="entry name" value="HisK_dim/P_sf"/>
</dbReference>
<evidence type="ECO:0000256" key="2">
    <source>
        <dbReference type="ARBA" id="ARBA00012438"/>
    </source>
</evidence>
<dbReference type="AlphaFoldDB" id="A0A0C2YV38"/>
<dbReference type="STRING" id="272627.CCC_02443"/>
<organism evidence="7 8">
    <name type="scientific">Paramagnetospirillum magnetotacticum MS-1</name>
    <dbReference type="NCBI Taxonomy" id="272627"/>
    <lineage>
        <taxon>Bacteria</taxon>
        <taxon>Pseudomonadati</taxon>
        <taxon>Pseudomonadota</taxon>
        <taxon>Alphaproteobacteria</taxon>
        <taxon>Rhodospirillales</taxon>
        <taxon>Magnetospirillaceae</taxon>
        <taxon>Paramagnetospirillum</taxon>
    </lineage>
</organism>
<accession>A0A0C2YV38</accession>
<evidence type="ECO:0000256" key="1">
    <source>
        <dbReference type="ARBA" id="ARBA00000085"/>
    </source>
</evidence>
<comment type="caution">
    <text evidence="7">The sequence shown here is derived from an EMBL/GenBank/DDBJ whole genome shotgun (WGS) entry which is preliminary data.</text>
</comment>
<gene>
    <name evidence="7" type="ORF">CCC_02443</name>
</gene>
<dbReference type="InterPro" id="IPR004358">
    <property type="entry name" value="Sig_transdc_His_kin-like_C"/>
</dbReference>
<dbReference type="EC" id="2.7.13.3" evidence="2"/>
<dbReference type="PRINTS" id="PR00344">
    <property type="entry name" value="BCTRLSENSOR"/>
</dbReference>
<reference evidence="7 8" key="1">
    <citation type="submission" date="2015-01" db="EMBL/GenBank/DDBJ databases">
        <title>Genome Sequence of Magnetospirillum magnetotacticum Strain MS-1.</title>
        <authorList>
            <person name="Marinov G.K."/>
            <person name="Smalley M.D."/>
            <person name="DeSalvo G."/>
        </authorList>
    </citation>
    <scope>NUCLEOTIDE SEQUENCE [LARGE SCALE GENOMIC DNA]</scope>
    <source>
        <strain evidence="7 8">MS-1</strain>
    </source>
</reference>
<evidence type="ECO:0000256" key="4">
    <source>
        <dbReference type="ARBA" id="ARBA00022679"/>
    </source>
</evidence>
<dbReference type="SUPFAM" id="SSF55874">
    <property type="entry name" value="ATPase domain of HSP90 chaperone/DNA topoisomerase II/histidine kinase"/>
    <property type="match status" value="1"/>
</dbReference>
<dbReference type="PANTHER" id="PTHR43304">
    <property type="entry name" value="PHYTOCHROME-LIKE PROTEIN CPH1"/>
    <property type="match status" value="1"/>
</dbReference>
<evidence type="ECO:0000313" key="7">
    <source>
        <dbReference type="EMBL" id="KIL98993.1"/>
    </source>
</evidence>
<evidence type="ECO:0000256" key="3">
    <source>
        <dbReference type="ARBA" id="ARBA00022553"/>
    </source>
</evidence>
<keyword evidence="8" id="KW-1185">Reference proteome</keyword>
<evidence type="ECO:0000259" key="6">
    <source>
        <dbReference type="PROSITE" id="PS50109"/>
    </source>
</evidence>
<protein>
    <recommendedName>
        <fullName evidence="2">histidine kinase</fullName>
        <ecNumber evidence="2">2.7.13.3</ecNumber>
    </recommendedName>
</protein>
<dbReference type="InterPro" id="IPR036890">
    <property type="entry name" value="HATPase_C_sf"/>
</dbReference>
<keyword evidence="4" id="KW-0808">Transferase</keyword>
<dbReference type="InterPro" id="IPR005467">
    <property type="entry name" value="His_kinase_dom"/>
</dbReference>
<dbReference type="Pfam" id="PF02518">
    <property type="entry name" value="HATPase_c"/>
    <property type="match status" value="1"/>
</dbReference>
<proteinExistence type="predicted"/>
<dbReference type="InterPro" id="IPR003594">
    <property type="entry name" value="HATPase_dom"/>
</dbReference>
<evidence type="ECO:0000256" key="5">
    <source>
        <dbReference type="ARBA" id="ARBA00022777"/>
    </source>
</evidence>
<dbReference type="SMART" id="SM00387">
    <property type="entry name" value="HATPase_c"/>
    <property type="match status" value="1"/>
</dbReference>
<dbReference type="Proteomes" id="UP000031971">
    <property type="component" value="Unassembled WGS sequence"/>
</dbReference>
<dbReference type="SUPFAM" id="SSF47384">
    <property type="entry name" value="Homodimeric domain of signal transducing histidine kinase"/>
    <property type="match status" value="1"/>
</dbReference>
<dbReference type="PROSITE" id="PS50109">
    <property type="entry name" value="HIS_KIN"/>
    <property type="match status" value="1"/>
</dbReference>
<dbReference type="GO" id="GO:0000155">
    <property type="term" value="F:phosphorelay sensor kinase activity"/>
    <property type="evidence" value="ECO:0007669"/>
    <property type="project" value="InterPro"/>
</dbReference>
<sequence>MFPALILGVLLLPGVVDAFDTVARQEGLSQARAQQSLLMQAIERRSERTRNIALLPAPLEVLSMAEGATGPTLDQGQAAERLRGVLSRWFRDSADLNVITVLDRQGHERLRFEPREGGGLAVAALSSESRHGLGARFASSMSSGQGGASVLAGGALRLFQPIRKPDGTSVGMLTIDYDLTGTLSAAARSVWVDGSGRPLHGGKDAVTVFDRFPNLKKSAEPKPVVVGGDGGERIAWVPLVVGPDPTDRLWIGTRLDESELDAWLAALWLRSGIVAGVLVLALIVAARWAAIRAEAIRLNALTGLNRIIAGEKGVRFDWSGPKEIRRLGADLTELGARHSAINADLRRFTEILAHHLQEPVRIQVTYVQTLAHLLPKPLSPEIEEVIGFVQVSAVRLRDLLHDAYLYLVVDRLPPPSEPVSAAEALQAAWRALSDRAEQAGAQLDTGSLPAVKVCRERLVDLFMVLLSNAIEFRSPDRPPRITVECADRETMWEFSVGDNGIGIEADYLERIFRVFERLHPRGRHAGTGVGLALARKIVEYAGGSIHARSAPGQGSTFLFTLPKIPGASAP</sequence>
<dbReference type="EMBL" id="JXSL01000027">
    <property type="protein sequence ID" value="KIL98993.1"/>
    <property type="molecule type" value="Genomic_DNA"/>
</dbReference>
<feature type="domain" description="Histidine kinase" evidence="6">
    <location>
        <begin position="351"/>
        <end position="565"/>
    </location>
</feature>
<name>A0A0C2YV38_PARME</name>
<keyword evidence="5 7" id="KW-0418">Kinase</keyword>
<dbReference type="Gene3D" id="3.30.565.10">
    <property type="entry name" value="Histidine kinase-like ATPase, C-terminal domain"/>
    <property type="match status" value="1"/>
</dbReference>
<comment type="catalytic activity">
    <reaction evidence="1">
        <text>ATP + protein L-histidine = ADP + protein N-phospho-L-histidine.</text>
        <dbReference type="EC" id="2.7.13.3"/>
    </reaction>
</comment>
<dbReference type="PANTHER" id="PTHR43304:SF1">
    <property type="entry name" value="PAC DOMAIN-CONTAINING PROTEIN"/>
    <property type="match status" value="1"/>
</dbReference>
<dbReference type="InterPro" id="IPR052162">
    <property type="entry name" value="Sensor_kinase/Photoreceptor"/>
</dbReference>